<dbReference type="EC" id="1.3.1.9" evidence="8"/>
<dbReference type="InterPro" id="IPR036291">
    <property type="entry name" value="NAD(P)-bd_dom_sf"/>
</dbReference>
<proteinExistence type="inferred from homology"/>
<dbReference type="EMBL" id="UIDG01000418">
    <property type="protein sequence ID" value="SUS07625.1"/>
    <property type="molecule type" value="Genomic_DNA"/>
</dbReference>
<evidence type="ECO:0000256" key="6">
    <source>
        <dbReference type="ARBA" id="ARBA00023098"/>
    </source>
</evidence>
<evidence type="ECO:0000256" key="3">
    <source>
        <dbReference type="ARBA" id="ARBA00022516"/>
    </source>
</evidence>
<dbReference type="InterPro" id="IPR014358">
    <property type="entry name" value="Enoyl-ACP_Rdtase_NADH"/>
</dbReference>
<evidence type="ECO:0000256" key="4">
    <source>
        <dbReference type="ARBA" id="ARBA00022832"/>
    </source>
</evidence>
<keyword evidence="7" id="KW-0275">Fatty acid biosynthesis</keyword>
<evidence type="ECO:0000256" key="5">
    <source>
        <dbReference type="ARBA" id="ARBA00023002"/>
    </source>
</evidence>
<dbReference type="Gene3D" id="3.40.50.720">
    <property type="entry name" value="NAD(P)-binding Rossmann-like Domain"/>
    <property type="match status" value="1"/>
</dbReference>
<reference evidence="8" key="1">
    <citation type="submission" date="2018-07" db="EMBL/GenBank/DDBJ databases">
        <authorList>
            <person name="Quirk P.G."/>
            <person name="Krulwich T.A."/>
        </authorList>
    </citation>
    <scope>NUCLEOTIDE SEQUENCE</scope>
</reference>
<dbReference type="GO" id="GO:0006633">
    <property type="term" value="P:fatty acid biosynthetic process"/>
    <property type="evidence" value="ECO:0007669"/>
    <property type="project" value="UniProtKB-KW"/>
</dbReference>
<sequence>MQDELSPEAYFANVRKEIEGPYGALEGKKALVLGIANNQSIAYGCALAFRAFGAEVAMTYLNEKTKKYTEPLAEALGVRPELYLPCDVTIEGQLEAAFDVIAQHWGKLDIALHSIAFAPRDDLHGRVVDCSREGFLTAMDISCHSFIRMARFAEPLMTDGGVLITMTYYGAERVVEHYNVMGPVKAALEASARYLAAELGPKGIRVHPVSPGPIKTRAASGIGGFDELMEKAAERAPQRALVSIEDVGLATAFLASDYAKLITGDTMYIDGGYHIVG</sequence>
<keyword evidence="4" id="KW-0276">Fatty acid metabolism</keyword>
<dbReference type="PANTHER" id="PTHR43159">
    <property type="entry name" value="ENOYL-[ACYL-CARRIER-PROTEIN] REDUCTASE"/>
    <property type="match status" value="1"/>
</dbReference>
<name>A0A380TGR9_9ZZZZ</name>
<dbReference type="GO" id="GO:0004318">
    <property type="term" value="F:enoyl-[acyl-carrier-protein] reductase (NADH) activity"/>
    <property type="evidence" value="ECO:0007669"/>
    <property type="project" value="UniProtKB-EC"/>
</dbReference>
<gene>
    <name evidence="8" type="primary">fabI</name>
    <name evidence="8" type="ORF">DF3PB_4750001</name>
</gene>
<organism evidence="8">
    <name type="scientific">metagenome</name>
    <dbReference type="NCBI Taxonomy" id="256318"/>
    <lineage>
        <taxon>unclassified sequences</taxon>
        <taxon>metagenomes</taxon>
    </lineage>
</organism>
<evidence type="ECO:0000313" key="8">
    <source>
        <dbReference type="EMBL" id="SUS07625.1"/>
    </source>
</evidence>
<evidence type="ECO:0000256" key="7">
    <source>
        <dbReference type="ARBA" id="ARBA00023160"/>
    </source>
</evidence>
<dbReference type="PANTHER" id="PTHR43159:SF2">
    <property type="entry name" value="ENOYL-[ACYL-CARRIER-PROTEIN] REDUCTASE [NADH], CHLOROPLASTIC"/>
    <property type="match status" value="1"/>
</dbReference>
<dbReference type="InterPro" id="IPR002347">
    <property type="entry name" value="SDR_fam"/>
</dbReference>
<keyword evidence="6" id="KW-0443">Lipid metabolism</keyword>
<dbReference type="PRINTS" id="PR00081">
    <property type="entry name" value="GDHRDH"/>
</dbReference>
<keyword evidence="3" id="KW-0444">Lipid biosynthesis</keyword>
<dbReference type="CDD" id="cd05372">
    <property type="entry name" value="ENR_SDR"/>
    <property type="match status" value="1"/>
</dbReference>
<dbReference type="Pfam" id="PF13561">
    <property type="entry name" value="adh_short_C2"/>
    <property type="match status" value="1"/>
</dbReference>
<dbReference type="PIRSF" id="PIRSF000094">
    <property type="entry name" value="Enoyl-ACP_rdct"/>
    <property type="match status" value="1"/>
</dbReference>
<comment type="pathway">
    <text evidence="1">Lipid metabolism.</text>
</comment>
<protein>
    <submittedName>
        <fullName evidence="8">Enoyl-(Acyl-carrier-protein) reductase (NADH) 1</fullName>
        <ecNumber evidence="8">1.3.1.9</ecNumber>
    </submittedName>
</protein>
<evidence type="ECO:0000256" key="1">
    <source>
        <dbReference type="ARBA" id="ARBA00005189"/>
    </source>
</evidence>
<accession>A0A380TGR9</accession>
<evidence type="ECO:0000256" key="2">
    <source>
        <dbReference type="ARBA" id="ARBA00009233"/>
    </source>
</evidence>
<dbReference type="SUPFAM" id="SSF51735">
    <property type="entry name" value="NAD(P)-binding Rossmann-fold domains"/>
    <property type="match status" value="1"/>
</dbReference>
<keyword evidence="5 8" id="KW-0560">Oxidoreductase</keyword>
<comment type="similarity">
    <text evidence="2">Belongs to the short-chain dehydrogenases/reductases (SDR) family. FabI subfamily.</text>
</comment>
<dbReference type="AlphaFoldDB" id="A0A380TGR9"/>
<dbReference type="NCBIfam" id="NF005717">
    <property type="entry name" value="PRK07533.1"/>
    <property type="match status" value="1"/>
</dbReference>